<evidence type="ECO:0000313" key="5">
    <source>
        <dbReference type="Proteomes" id="UP000820669"/>
    </source>
</evidence>
<dbReference type="Proteomes" id="UP000820669">
    <property type="component" value="Unassembled WGS sequence"/>
</dbReference>
<feature type="region of interest" description="Disordered" evidence="1">
    <location>
        <begin position="150"/>
        <end position="173"/>
    </location>
</feature>
<evidence type="ECO:0000256" key="2">
    <source>
        <dbReference type="SAM" id="Phobius"/>
    </source>
</evidence>
<name>A0ABX1S803_9PSEU</name>
<dbReference type="Gene3D" id="3.10.560.10">
    <property type="entry name" value="Outer membrane lipoprotein wza domain like"/>
    <property type="match status" value="1"/>
</dbReference>
<dbReference type="Gene3D" id="1.10.150.320">
    <property type="entry name" value="Photosystem II 12 kDa extrinsic protein"/>
    <property type="match status" value="1"/>
</dbReference>
<dbReference type="PANTHER" id="PTHR21180">
    <property type="entry name" value="ENDONUCLEASE/EXONUCLEASE/PHOSPHATASE FAMILY DOMAIN-CONTAINING PROTEIN 1"/>
    <property type="match status" value="1"/>
</dbReference>
<protein>
    <submittedName>
        <fullName evidence="4">ComEA family DNA-binding protein</fullName>
    </submittedName>
</protein>
<keyword evidence="2" id="KW-0472">Membrane</keyword>
<reference evidence="4 5" key="1">
    <citation type="submission" date="2020-04" db="EMBL/GenBank/DDBJ databases">
        <authorList>
            <person name="Klaysubun C."/>
            <person name="Duangmal K."/>
            <person name="Lipun K."/>
        </authorList>
    </citation>
    <scope>NUCLEOTIDE SEQUENCE [LARGE SCALE GENOMIC DNA]</scope>
    <source>
        <strain evidence="4 5">K10HN5</strain>
    </source>
</reference>
<comment type="caution">
    <text evidence="4">The sequence shown here is derived from an EMBL/GenBank/DDBJ whole genome shotgun (WGS) entry which is preliminary data.</text>
</comment>
<dbReference type="Pfam" id="PF12836">
    <property type="entry name" value="HHH_3"/>
    <property type="match status" value="1"/>
</dbReference>
<evidence type="ECO:0000313" key="4">
    <source>
        <dbReference type="EMBL" id="NMH96717.1"/>
    </source>
</evidence>
<keyword evidence="4" id="KW-0238">DNA-binding</keyword>
<dbReference type="SMART" id="SM00278">
    <property type="entry name" value="HhH1"/>
    <property type="match status" value="2"/>
</dbReference>
<feature type="transmembrane region" description="Helical" evidence="2">
    <location>
        <begin position="28"/>
        <end position="48"/>
    </location>
</feature>
<dbReference type="EMBL" id="JAAXLA010000006">
    <property type="protein sequence ID" value="NMH96717.1"/>
    <property type="molecule type" value="Genomic_DNA"/>
</dbReference>
<feature type="domain" description="Helix-hairpin-helix DNA-binding motif class 1" evidence="3">
    <location>
        <begin position="184"/>
        <end position="203"/>
    </location>
</feature>
<dbReference type="SUPFAM" id="SSF47781">
    <property type="entry name" value="RuvA domain 2-like"/>
    <property type="match status" value="1"/>
</dbReference>
<feature type="compositionally biased region" description="Low complexity" evidence="1">
    <location>
        <begin position="150"/>
        <end position="160"/>
    </location>
</feature>
<keyword evidence="2" id="KW-0812">Transmembrane</keyword>
<dbReference type="InterPro" id="IPR010994">
    <property type="entry name" value="RuvA_2-like"/>
</dbReference>
<proteinExistence type="predicted"/>
<dbReference type="InterPro" id="IPR019554">
    <property type="entry name" value="Soluble_ligand-bd"/>
</dbReference>
<dbReference type="SUPFAM" id="SSF142984">
    <property type="entry name" value="Nqo1 middle domain-like"/>
    <property type="match status" value="1"/>
</dbReference>
<evidence type="ECO:0000259" key="3">
    <source>
        <dbReference type="SMART" id="SM00278"/>
    </source>
</evidence>
<evidence type="ECO:0000256" key="1">
    <source>
        <dbReference type="SAM" id="MobiDB-lite"/>
    </source>
</evidence>
<dbReference type="PANTHER" id="PTHR21180:SF32">
    <property type="entry name" value="ENDONUCLEASE_EXONUCLEASE_PHOSPHATASE FAMILY DOMAIN-CONTAINING PROTEIN 1"/>
    <property type="match status" value="1"/>
</dbReference>
<keyword evidence="5" id="KW-1185">Reference proteome</keyword>
<dbReference type="InterPro" id="IPR003583">
    <property type="entry name" value="Hlx-hairpin-Hlx_DNA-bd_motif"/>
</dbReference>
<gene>
    <name evidence="4" type="ORF">HF526_05220</name>
</gene>
<feature type="domain" description="Helix-hairpin-helix DNA-binding motif class 1" evidence="3">
    <location>
        <begin position="214"/>
        <end position="233"/>
    </location>
</feature>
<dbReference type="Pfam" id="PF10531">
    <property type="entry name" value="SLBB"/>
    <property type="match status" value="1"/>
</dbReference>
<keyword evidence="2" id="KW-1133">Transmembrane helix</keyword>
<accession>A0ABX1S803</accession>
<dbReference type="GO" id="GO:0003677">
    <property type="term" value="F:DNA binding"/>
    <property type="evidence" value="ECO:0007669"/>
    <property type="project" value="UniProtKB-KW"/>
</dbReference>
<organism evidence="4 5">
    <name type="scientific">Pseudonocardia acidicola</name>
    <dbReference type="NCBI Taxonomy" id="2724939"/>
    <lineage>
        <taxon>Bacteria</taxon>
        <taxon>Bacillati</taxon>
        <taxon>Actinomycetota</taxon>
        <taxon>Actinomycetes</taxon>
        <taxon>Pseudonocardiales</taxon>
        <taxon>Pseudonocardiaceae</taxon>
        <taxon>Pseudonocardia</taxon>
    </lineage>
</organism>
<sequence length="236" mass="23563">MTGRARAAVRRWVPEGWRGARLDPGRPGATALALVAAVAAVLAAVGVWSGRPQAEPVTALPRVGLSADPAAGAQADAAPDPAAGTPGPIVVSVAGKVARPGLVRVPDGSRVADVIEAAGGPLAGTDLSAVNLARRVGDGEQVAVGVPAAPDAAATAPGPGADAGGTAGPAAPGGRIDLNRATAEQLDGLPGVGPVTAQRILEWRARNGRFTRVDQLREIEGIGERRFGQLRELVTV</sequence>
<dbReference type="InterPro" id="IPR051675">
    <property type="entry name" value="Endo/Exo/Phosphatase_dom_1"/>
</dbReference>